<evidence type="ECO:0000259" key="7">
    <source>
        <dbReference type="PROSITE" id="PS51194"/>
    </source>
</evidence>
<dbReference type="PANTHER" id="PTHR45766">
    <property type="entry name" value="DNA ANNEALING HELICASE AND ENDONUCLEASE ZRANB3 FAMILY MEMBER"/>
    <property type="match status" value="1"/>
</dbReference>
<keyword evidence="3" id="KW-0347">Helicase</keyword>
<dbReference type="GO" id="GO:0004520">
    <property type="term" value="F:DNA endonuclease activity"/>
    <property type="evidence" value="ECO:0007669"/>
    <property type="project" value="TreeGrafter"/>
</dbReference>
<dbReference type="PROSITE" id="PS51467">
    <property type="entry name" value="HARP"/>
    <property type="match status" value="1"/>
</dbReference>
<feature type="compositionally biased region" description="Low complexity" evidence="5">
    <location>
        <begin position="793"/>
        <end position="819"/>
    </location>
</feature>
<dbReference type="Gene3D" id="3.40.50.10810">
    <property type="entry name" value="Tandem AAA-ATPase domain"/>
    <property type="match status" value="1"/>
</dbReference>
<dbReference type="Gene3D" id="3.40.50.300">
    <property type="entry name" value="P-loop containing nucleotide triphosphate hydrolases"/>
    <property type="match status" value="1"/>
</dbReference>
<dbReference type="OrthoDB" id="2801544at2759"/>
<dbReference type="Proteomes" id="UP000076078">
    <property type="component" value="Unassembled WGS sequence"/>
</dbReference>
<feature type="compositionally biased region" description="Basic and acidic residues" evidence="5">
    <location>
        <begin position="776"/>
        <end position="786"/>
    </location>
</feature>
<feature type="domain" description="Helicase C-terminal" evidence="7">
    <location>
        <begin position="520"/>
        <end position="677"/>
    </location>
</feature>
<evidence type="ECO:0000256" key="1">
    <source>
        <dbReference type="ARBA" id="ARBA00022741"/>
    </source>
</evidence>
<dbReference type="PROSITE" id="PS51192">
    <property type="entry name" value="HELICASE_ATP_BIND_1"/>
    <property type="match status" value="1"/>
</dbReference>
<sequence length="869" mass="99103">MNLKLKLKLNPIKKITTTSTANNIIQTSNTVEDKTVEDEIVPSFDSFDQENEIDFDNIIFSTEIDEQPKQVTSTPTFTTGRLTLPKKPLQLQYNNNDTTTTTTQNSRLAMTPVETFQNNYRSHYARINLSFELISETLFSCMGCDNDLVLEVFRSIPNSSFETFDNVDWWKFPVQYHNDLISKLKPHAAIVNVSPLPEHILKIFVNYQERLIQKENISVDLSRLPVSLLNTLMPFQRIGIEFGVKQNGRLLVADEMGLGKTIQALGIALYYREEWPLLIITPSSLKLPWADQIDKFLGQSIKSTDINLIMSGKCGLNGLVNIMSYDLVSKKVAELKEKNFKVVICDESHFIKHFATARTRAVLPVLQCAKRAILLSGTPALSRPNELYSQLNAIRPWFQPFQAFGVRYCAGYQDKFGWNYSGHSNMRELNLYLGDVMIRRLKDDVLTELPEKRRERIKIPLDSRYLRQIKKTFEEIRQEKKSMSMSDILTARESKSRKNYLFVKLFSDIGMYKLPSIRKLLDDRLESMEGKFIIFAHHANVMDGISDYLNQKKVQFIRIDGKTRTHSRNEFVKMFQDDENVKVALLSITAAGTGLTLTAANLVIFAELFWTPGMLFQAEDRAHRIGQVSSVLIQYLVGIDTVDEVIWDMIENKKNLLGQVIDGESNQTLNAEDSDIQINNQIDDNMLSAILQKADDLDKERTARFLHNKTKKGKKENDYDLYQNDDEENELFDNNDNEEDDSNEFIKTNTSSLTIKSTGKRKNNANSTPKKKPTAKSKDDNQDEGKKRKVSTKKSTSTSNNSIPTLPSPKSSNGSSKSSAIPTSPINSKSIEVDMEEDFEDLCHIDISQFNTAKDDSALDKFLFQPKSK</sequence>
<dbReference type="SMART" id="SM00487">
    <property type="entry name" value="DEXDc"/>
    <property type="match status" value="1"/>
</dbReference>
<dbReference type="InterPro" id="IPR027417">
    <property type="entry name" value="P-loop_NTPase"/>
</dbReference>
<name>A0A151ZKE2_TIELA</name>
<dbReference type="PROSITE" id="PS51194">
    <property type="entry name" value="HELICASE_CTER"/>
    <property type="match status" value="1"/>
</dbReference>
<dbReference type="InterPro" id="IPR001650">
    <property type="entry name" value="Helicase_C-like"/>
</dbReference>
<feature type="compositionally biased region" description="Acidic residues" evidence="5">
    <location>
        <begin position="729"/>
        <end position="743"/>
    </location>
</feature>
<dbReference type="GO" id="GO:0005524">
    <property type="term" value="F:ATP binding"/>
    <property type="evidence" value="ECO:0007669"/>
    <property type="project" value="UniProtKB-KW"/>
</dbReference>
<dbReference type="InterPro" id="IPR014001">
    <property type="entry name" value="Helicase_ATP-bd"/>
</dbReference>
<feature type="domain" description="Helicase ATP-binding" evidence="6">
    <location>
        <begin position="241"/>
        <end position="397"/>
    </location>
</feature>
<feature type="region of interest" description="Disordered" evidence="5">
    <location>
        <begin position="729"/>
        <end position="833"/>
    </location>
</feature>
<feature type="compositionally biased region" description="Polar residues" evidence="5">
    <location>
        <begin position="745"/>
        <end position="757"/>
    </location>
</feature>
<dbReference type="InterPro" id="IPR010003">
    <property type="entry name" value="HARP_dom"/>
</dbReference>
<keyword evidence="1" id="KW-0547">Nucleotide-binding</keyword>
<reference evidence="9 10" key="1">
    <citation type="submission" date="2015-12" db="EMBL/GenBank/DDBJ databases">
        <title>Dictyostelia acquired genes for synthesis and detection of signals that induce cell-type specialization by lateral gene transfer from prokaryotes.</title>
        <authorList>
            <person name="Gloeckner G."/>
            <person name="Schaap P."/>
        </authorList>
    </citation>
    <scope>NUCLEOTIDE SEQUENCE [LARGE SCALE GENOMIC DNA]</scope>
    <source>
        <strain evidence="9 10">TK</strain>
    </source>
</reference>
<dbReference type="GO" id="GO:0004386">
    <property type="term" value="F:helicase activity"/>
    <property type="evidence" value="ECO:0007669"/>
    <property type="project" value="UniProtKB-KW"/>
</dbReference>
<dbReference type="CDD" id="cd18010">
    <property type="entry name" value="DEXHc_HARP_SMARCAL1"/>
    <property type="match status" value="1"/>
</dbReference>
<dbReference type="Pfam" id="PF00176">
    <property type="entry name" value="SNF2-rel_dom"/>
    <property type="match status" value="1"/>
</dbReference>
<evidence type="ECO:0000313" key="9">
    <source>
        <dbReference type="EMBL" id="KYQ94406.1"/>
    </source>
</evidence>
<evidence type="ECO:0000259" key="8">
    <source>
        <dbReference type="PROSITE" id="PS51467"/>
    </source>
</evidence>
<protein>
    <submittedName>
        <fullName evidence="9">SNF2-related domain-containing protein</fullName>
    </submittedName>
</protein>
<dbReference type="GO" id="GO:0031297">
    <property type="term" value="P:replication fork processing"/>
    <property type="evidence" value="ECO:0007669"/>
    <property type="project" value="TreeGrafter"/>
</dbReference>
<comment type="caution">
    <text evidence="9">The sequence shown here is derived from an EMBL/GenBank/DDBJ whole genome shotgun (WGS) entry which is preliminary data.</text>
</comment>
<dbReference type="STRING" id="361077.A0A151ZKE2"/>
<evidence type="ECO:0000256" key="2">
    <source>
        <dbReference type="ARBA" id="ARBA00022801"/>
    </source>
</evidence>
<dbReference type="InterPro" id="IPR000330">
    <property type="entry name" value="SNF2_N"/>
</dbReference>
<dbReference type="GO" id="GO:0043596">
    <property type="term" value="C:nuclear replication fork"/>
    <property type="evidence" value="ECO:0007669"/>
    <property type="project" value="TreeGrafter"/>
</dbReference>
<evidence type="ECO:0000313" key="10">
    <source>
        <dbReference type="Proteomes" id="UP000076078"/>
    </source>
</evidence>
<dbReference type="FunCoup" id="A0A151ZKE2">
    <property type="interactions" value="4"/>
</dbReference>
<dbReference type="PANTHER" id="PTHR45766:SF3">
    <property type="entry name" value="DNA ANNEALING HELICASE AND ENDONUCLEASE ZRANB3"/>
    <property type="match status" value="1"/>
</dbReference>
<gene>
    <name evidence="9" type="ORF">DLAC_04703</name>
</gene>
<dbReference type="EMBL" id="LODT01000022">
    <property type="protein sequence ID" value="KYQ94406.1"/>
    <property type="molecule type" value="Genomic_DNA"/>
</dbReference>
<dbReference type="OMA" id="HRNESEN"/>
<keyword evidence="10" id="KW-1185">Reference proteome</keyword>
<accession>A0A151ZKE2</accession>
<dbReference type="CDD" id="cd18793">
    <property type="entry name" value="SF2_C_SNF"/>
    <property type="match status" value="1"/>
</dbReference>
<evidence type="ECO:0000256" key="3">
    <source>
        <dbReference type="ARBA" id="ARBA00022806"/>
    </source>
</evidence>
<dbReference type="GO" id="GO:0016787">
    <property type="term" value="F:hydrolase activity"/>
    <property type="evidence" value="ECO:0007669"/>
    <property type="project" value="UniProtKB-KW"/>
</dbReference>
<feature type="compositionally biased region" description="Basic residues" evidence="5">
    <location>
        <begin position="758"/>
        <end position="775"/>
    </location>
</feature>
<evidence type="ECO:0000256" key="4">
    <source>
        <dbReference type="ARBA" id="ARBA00022840"/>
    </source>
</evidence>
<dbReference type="InParanoid" id="A0A151ZKE2"/>
<dbReference type="Pfam" id="PF00271">
    <property type="entry name" value="Helicase_C"/>
    <property type="match status" value="1"/>
</dbReference>
<proteinExistence type="predicted"/>
<keyword evidence="4" id="KW-0067">ATP-binding</keyword>
<dbReference type="InterPro" id="IPR038718">
    <property type="entry name" value="SNF2-like_sf"/>
</dbReference>
<dbReference type="AlphaFoldDB" id="A0A151ZKE2"/>
<organism evidence="9 10">
    <name type="scientific">Tieghemostelium lacteum</name>
    <name type="common">Slime mold</name>
    <name type="synonym">Dictyostelium lacteum</name>
    <dbReference type="NCBI Taxonomy" id="361077"/>
    <lineage>
        <taxon>Eukaryota</taxon>
        <taxon>Amoebozoa</taxon>
        <taxon>Evosea</taxon>
        <taxon>Eumycetozoa</taxon>
        <taxon>Dictyostelia</taxon>
        <taxon>Dictyosteliales</taxon>
        <taxon>Raperosteliaceae</taxon>
        <taxon>Tieghemostelium</taxon>
    </lineage>
</organism>
<dbReference type="SMART" id="SM00490">
    <property type="entry name" value="HELICc"/>
    <property type="match status" value="1"/>
</dbReference>
<feature type="compositionally biased region" description="Polar residues" evidence="5">
    <location>
        <begin position="820"/>
        <end position="830"/>
    </location>
</feature>
<dbReference type="GO" id="GO:0006281">
    <property type="term" value="P:DNA repair"/>
    <property type="evidence" value="ECO:0007669"/>
    <property type="project" value="TreeGrafter"/>
</dbReference>
<evidence type="ECO:0000259" key="6">
    <source>
        <dbReference type="PROSITE" id="PS51192"/>
    </source>
</evidence>
<evidence type="ECO:0000256" key="5">
    <source>
        <dbReference type="SAM" id="MobiDB-lite"/>
    </source>
</evidence>
<feature type="domain" description="HARP" evidence="8">
    <location>
        <begin position="119"/>
        <end position="197"/>
    </location>
</feature>
<keyword evidence="2" id="KW-0378">Hydrolase</keyword>
<dbReference type="SUPFAM" id="SSF52540">
    <property type="entry name" value="P-loop containing nucleoside triphosphate hydrolases"/>
    <property type="match status" value="2"/>
</dbReference>
<dbReference type="InterPro" id="IPR049730">
    <property type="entry name" value="SNF2/RAD54-like_C"/>
</dbReference>